<keyword evidence="3 7" id="KW-0313">Glucose metabolism</keyword>
<evidence type="ECO:0000259" key="9">
    <source>
        <dbReference type="Pfam" id="PF02781"/>
    </source>
</evidence>
<dbReference type="PIRSF" id="PIRSF000110">
    <property type="entry name" value="G6PD"/>
    <property type="match status" value="1"/>
</dbReference>
<dbReference type="SUPFAM" id="SSF55347">
    <property type="entry name" value="Glyceraldehyde-3-phosphate dehydrogenase-like, C-terminal domain"/>
    <property type="match status" value="1"/>
</dbReference>
<dbReference type="SUPFAM" id="SSF51735">
    <property type="entry name" value="NAD(P)-binding Rossmann-fold domains"/>
    <property type="match status" value="1"/>
</dbReference>
<feature type="binding site" evidence="7">
    <location>
        <position position="188"/>
    </location>
    <ligand>
        <name>substrate</name>
    </ligand>
</feature>
<dbReference type="HAMAP" id="MF_00966">
    <property type="entry name" value="G6PD"/>
    <property type="match status" value="1"/>
</dbReference>
<accession>A0A0E2Z1E2</accession>
<dbReference type="HOGENOM" id="CLU_013524_5_1_6"/>
<evidence type="ECO:0000256" key="2">
    <source>
        <dbReference type="ARBA" id="ARBA00009975"/>
    </source>
</evidence>
<comment type="pathway">
    <text evidence="1 7">Carbohydrate degradation; pentose phosphate pathway; D-ribulose 5-phosphate from D-glucose 6-phosphate (oxidative stage): step 1/3.</text>
</comment>
<feature type="binding site" evidence="7">
    <location>
        <position position="52"/>
    </location>
    <ligand>
        <name>NADP(+)</name>
        <dbReference type="ChEBI" id="CHEBI:58349"/>
    </ligand>
</feature>
<comment type="function">
    <text evidence="7">Catalyzes the oxidation of glucose 6-phosphate to 6-phosphogluconolactone.</text>
</comment>
<feature type="binding site" evidence="7">
    <location>
        <position position="226"/>
    </location>
    <ligand>
        <name>substrate</name>
    </ligand>
</feature>
<dbReference type="UniPathway" id="UPA00115">
    <property type="reaction ID" value="UER00408"/>
</dbReference>
<evidence type="ECO:0000256" key="6">
    <source>
        <dbReference type="ARBA" id="ARBA00023277"/>
    </source>
</evidence>
<dbReference type="GO" id="GO:0050661">
    <property type="term" value="F:NADP binding"/>
    <property type="evidence" value="ECO:0007669"/>
    <property type="project" value="UniProtKB-UniRule"/>
</dbReference>
<dbReference type="InterPro" id="IPR036291">
    <property type="entry name" value="NAD(P)-bd_dom_sf"/>
</dbReference>
<feature type="binding site" evidence="7">
    <location>
        <position position="350"/>
    </location>
    <ligand>
        <name>substrate</name>
    </ligand>
</feature>
<dbReference type="GO" id="GO:0006006">
    <property type="term" value="P:glucose metabolic process"/>
    <property type="evidence" value="ECO:0007669"/>
    <property type="project" value="UniProtKB-KW"/>
</dbReference>
<evidence type="ECO:0000259" key="8">
    <source>
        <dbReference type="Pfam" id="PF00479"/>
    </source>
</evidence>
<comment type="caution">
    <text evidence="10">The sequence shown here is derived from an EMBL/GenBank/DDBJ whole genome shotgun (WGS) entry which is preliminary data.</text>
</comment>
<feature type="binding site" evidence="7">
    <location>
        <position position="245"/>
    </location>
    <ligand>
        <name>substrate</name>
    </ligand>
</feature>
<proteinExistence type="inferred from homology"/>
<gene>
    <name evidence="7" type="primary">zwf</name>
    <name evidence="10" type="ORF">IB75_10985</name>
</gene>
<evidence type="ECO:0000256" key="1">
    <source>
        <dbReference type="ARBA" id="ARBA00004937"/>
    </source>
</evidence>
<feature type="domain" description="Glucose-6-phosphate dehydrogenase NAD-binding" evidence="8">
    <location>
        <begin position="15"/>
        <end position="197"/>
    </location>
</feature>
<sequence>MMESHSSQQPPTVFVLFGAGGDLAWRLILPALFNLYLDKSLPQQWMLMGIDRQDYDQHSLAQHYRKGIQQHSRRPIPDEKTWQSFAQLLRYHQADITDPGSYTQLAKALAEQDKAWHGKAERVFYLATPPFLFADLANGLGEAGLAKERQHARVVVEKPLGHNLESFCEINQALNHHFEESQIYRMDHFLGKETVQNILALRFANPIFEPIWNRRYIDHIAITAAETLGVEHRAGYYERAGALRDMVQNHLLQLLCLVAMEPPIAFNAYDLRDRRMDLMHAIRPITEEEVGRYAARGQYGAGWIRGTQVPAYREEDEVAPDSNTETYCALELHIDNWRWQGVPFYLRTGKRLPVDASEISIRFQEVPHQAFPASAGLNAQPAQLVIRLQPEEGIVLRFMAKQPGPQLILRPVEMRFSYQEAFQTASPTAYETLLWDIMQGDATLFTRADQVEAAWRLLMPILNVWETNPAIDFPNYHAGTWGPETAEVLIAHSGRSWLAPSLSEREG</sequence>
<organism evidence="10 11">
    <name type="scientific">Nitrosococcus oceani C-27</name>
    <dbReference type="NCBI Taxonomy" id="314279"/>
    <lineage>
        <taxon>Bacteria</taxon>
        <taxon>Pseudomonadati</taxon>
        <taxon>Pseudomonadota</taxon>
        <taxon>Gammaproteobacteria</taxon>
        <taxon>Chromatiales</taxon>
        <taxon>Chromatiaceae</taxon>
        <taxon>Nitrosococcus</taxon>
    </lineage>
</organism>
<evidence type="ECO:0000256" key="5">
    <source>
        <dbReference type="ARBA" id="ARBA00023002"/>
    </source>
</evidence>
<dbReference type="InterPro" id="IPR022675">
    <property type="entry name" value="G6P_DH_C"/>
</dbReference>
<name>A0A0E2Z1E2_9GAMM</name>
<dbReference type="EMBL" id="JPGN01000064">
    <property type="protein sequence ID" value="KFI19046.1"/>
    <property type="molecule type" value="Genomic_DNA"/>
</dbReference>
<feature type="binding site" evidence="7">
    <location>
        <position position="192"/>
    </location>
    <ligand>
        <name>substrate</name>
    </ligand>
</feature>
<comment type="similarity">
    <text evidence="2 7">Belongs to the glucose-6-phosphate dehydrogenase family.</text>
</comment>
<dbReference type="NCBIfam" id="TIGR00871">
    <property type="entry name" value="zwf"/>
    <property type="match status" value="1"/>
</dbReference>
<dbReference type="InterPro" id="IPR022674">
    <property type="entry name" value="G6P_DH_NAD-bd"/>
</dbReference>
<dbReference type="GO" id="GO:0009051">
    <property type="term" value="P:pentose-phosphate shunt, oxidative branch"/>
    <property type="evidence" value="ECO:0007669"/>
    <property type="project" value="TreeGrafter"/>
</dbReference>
<evidence type="ECO:0000256" key="3">
    <source>
        <dbReference type="ARBA" id="ARBA00022526"/>
    </source>
</evidence>
<reference evidence="10 11" key="1">
    <citation type="submission" date="2014-07" db="EMBL/GenBank/DDBJ databases">
        <title>Comparative analysis of Nitrosococcus oceani genome inventories of strains from Pacific and Atlantic gyres.</title>
        <authorList>
            <person name="Lim C.K."/>
            <person name="Wang L."/>
            <person name="Sayavedra-Soto L.A."/>
            <person name="Klotz M.G."/>
        </authorList>
    </citation>
    <scope>NUCLEOTIDE SEQUENCE [LARGE SCALE GENOMIC DNA]</scope>
    <source>
        <strain evidence="10 11">C-27</strain>
    </source>
</reference>
<dbReference type="InterPro" id="IPR001282">
    <property type="entry name" value="G6P_DH"/>
</dbReference>
<keyword evidence="5 7" id="KW-0560">Oxidoreductase</keyword>
<dbReference type="GO" id="GO:0004345">
    <property type="term" value="F:glucose-6-phosphate dehydrogenase activity"/>
    <property type="evidence" value="ECO:0007669"/>
    <property type="project" value="UniProtKB-UniRule"/>
</dbReference>
<dbReference type="EC" id="1.1.1.49" evidence="7"/>
<dbReference type="AlphaFoldDB" id="A0A0E2Z1E2"/>
<protein>
    <recommendedName>
        <fullName evidence="7">Glucose-6-phosphate 1-dehydrogenase</fullName>
        <shortName evidence="7">G6PD</shortName>
        <ecNumber evidence="7">1.1.1.49</ecNumber>
    </recommendedName>
</protein>
<dbReference type="Gene3D" id="3.30.360.10">
    <property type="entry name" value="Dihydrodipicolinate Reductase, domain 2"/>
    <property type="match status" value="1"/>
</dbReference>
<feature type="binding site" evidence="7">
    <location>
        <position position="158"/>
    </location>
    <ligand>
        <name>NADP(+)</name>
        <dbReference type="ChEBI" id="CHEBI:58349"/>
    </ligand>
</feature>
<dbReference type="OrthoDB" id="9802739at2"/>
<dbReference type="Proteomes" id="UP000028839">
    <property type="component" value="Unassembled WGS sequence"/>
</dbReference>
<comment type="caution">
    <text evidence="7">Lacks conserved residue(s) required for the propagation of feature annotation.</text>
</comment>
<feature type="active site" description="Proton acceptor" evidence="7">
    <location>
        <position position="250"/>
    </location>
</feature>
<evidence type="ECO:0000313" key="11">
    <source>
        <dbReference type="Proteomes" id="UP000028839"/>
    </source>
</evidence>
<comment type="catalytic activity">
    <reaction evidence="7">
        <text>D-glucose 6-phosphate + NADP(+) = 6-phospho-D-glucono-1,5-lactone + NADPH + H(+)</text>
        <dbReference type="Rhea" id="RHEA:15841"/>
        <dbReference type="ChEBI" id="CHEBI:15378"/>
        <dbReference type="ChEBI" id="CHEBI:57783"/>
        <dbReference type="ChEBI" id="CHEBI:57955"/>
        <dbReference type="ChEBI" id="CHEBI:58349"/>
        <dbReference type="ChEBI" id="CHEBI:61548"/>
        <dbReference type="EC" id="1.1.1.49"/>
    </reaction>
</comment>
<dbReference type="PANTHER" id="PTHR23429">
    <property type="entry name" value="GLUCOSE-6-PHOSPHATE 1-DEHYDROGENASE G6PD"/>
    <property type="match status" value="1"/>
</dbReference>
<keyword evidence="4 7" id="KW-0521">NADP</keyword>
<dbReference type="NCBIfam" id="NF009492">
    <property type="entry name" value="PRK12853.1-3"/>
    <property type="match status" value="1"/>
</dbReference>
<dbReference type="Pfam" id="PF00479">
    <property type="entry name" value="G6PD_N"/>
    <property type="match status" value="1"/>
</dbReference>
<feature type="binding site" evidence="7">
    <location>
        <begin position="95"/>
        <end position="96"/>
    </location>
    <ligand>
        <name>NADP(+)</name>
        <dbReference type="ChEBI" id="CHEBI:58349"/>
    </ligand>
</feature>
<feature type="domain" description="Glucose-6-phosphate dehydrogenase C-terminal" evidence="9">
    <location>
        <begin position="199"/>
        <end position="497"/>
    </location>
</feature>
<evidence type="ECO:0000256" key="4">
    <source>
        <dbReference type="ARBA" id="ARBA00022857"/>
    </source>
</evidence>
<dbReference type="InterPro" id="IPR019796">
    <property type="entry name" value="G6P_DH_AS"/>
</dbReference>
<dbReference type="GO" id="GO:0005829">
    <property type="term" value="C:cytosol"/>
    <property type="evidence" value="ECO:0007669"/>
    <property type="project" value="TreeGrafter"/>
</dbReference>
<dbReference type="PRINTS" id="PR00079">
    <property type="entry name" value="G6PDHDRGNASE"/>
</dbReference>
<dbReference type="PROSITE" id="PS00069">
    <property type="entry name" value="G6P_DEHYDROGENASE"/>
    <property type="match status" value="1"/>
</dbReference>
<dbReference type="Pfam" id="PF02781">
    <property type="entry name" value="G6PD_C"/>
    <property type="match status" value="1"/>
</dbReference>
<evidence type="ECO:0000313" key="10">
    <source>
        <dbReference type="EMBL" id="KFI19046.1"/>
    </source>
</evidence>
<dbReference type="PANTHER" id="PTHR23429:SF0">
    <property type="entry name" value="GLUCOSE-6-PHOSPHATE 1-DEHYDROGENASE"/>
    <property type="match status" value="1"/>
</dbReference>
<dbReference type="Gene3D" id="3.40.50.720">
    <property type="entry name" value="NAD(P)-binding Rossmann-like Domain"/>
    <property type="match status" value="1"/>
</dbReference>
<evidence type="ECO:0000256" key="7">
    <source>
        <dbReference type="HAMAP-Rule" id="MF_00966"/>
    </source>
</evidence>
<keyword evidence="6 7" id="KW-0119">Carbohydrate metabolism</keyword>